<keyword evidence="3" id="KW-1185">Reference proteome</keyword>
<keyword evidence="1" id="KW-0472">Membrane</keyword>
<dbReference type="AlphaFoldDB" id="W4QAW4"/>
<dbReference type="EMBL" id="BAUT01000116">
    <property type="protein sequence ID" value="GAE28509.1"/>
    <property type="molecule type" value="Genomic_DNA"/>
</dbReference>
<dbReference type="OrthoDB" id="2706144at2"/>
<accession>W4QAW4</accession>
<dbReference type="InterPro" id="IPR007404">
    <property type="entry name" value="YdjM-like"/>
</dbReference>
<evidence type="ECO:0000313" key="2">
    <source>
        <dbReference type="EMBL" id="GAE28509.1"/>
    </source>
</evidence>
<comment type="caution">
    <text evidence="2">The sequence shown here is derived from an EMBL/GenBank/DDBJ whole genome shotgun (WGS) entry which is preliminary data.</text>
</comment>
<reference evidence="2" key="1">
    <citation type="journal article" date="2014" name="Genome Announc.">
        <title>Draft Genome Sequences of Three Alkaliphilic Bacillus Strains, Bacillus wakoensis JCM 9140T, Bacillus akibai JCM 9157T, and Bacillus hemicellulosilyticus JCM 9152T.</title>
        <authorList>
            <person name="Yuki M."/>
            <person name="Oshima K."/>
            <person name="Suda W."/>
            <person name="Oshida Y."/>
            <person name="Kitamura K."/>
            <person name="Iida T."/>
            <person name="Hattori M."/>
            <person name="Ohkuma M."/>
        </authorList>
    </citation>
    <scope>NUCLEOTIDE SEQUENCE [LARGE SCALE GENOMIC DNA]</scope>
    <source>
        <strain evidence="2">JCM 9140</strain>
    </source>
</reference>
<feature type="transmembrane region" description="Helical" evidence="1">
    <location>
        <begin position="56"/>
        <end position="76"/>
    </location>
</feature>
<feature type="transmembrane region" description="Helical" evidence="1">
    <location>
        <begin position="82"/>
        <end position="98"/>
    </location>
</feature>
<sequence length="208" mass="22964">MRGKQHLLVGAAAGGAIAYVGNYDAGSTALIIGVSSFASLAPDLDTNGKLSRRMTFSHTIVRQLLFVVGACIATYITFFQDYPLWIGVGIFISCLYLSRRYITPKAMNVFTSVCFLGAGVFLSMNWLVGLGVYCGMAAFSSHRGITHSFVGLLLFSWIAHSFQSYYAFNGVLIAAIVGYSSHLLLDMRFIPFNKRGVKWLYPVLRKEW</sequence>
<feature type="transmembrane region" description="Helical" evidence="1">
    <location>
        <begin position="165"/>
        <end position="185"/>
    </location>
</feature>
<evidence type="ECO:0008006" key="4">
    <source>
        <dbReference type="Google" id="ProtNLM"/>
    </source>
</evidence>
<organism evidence="2 3">
    <name type="scientific">Halalkalibacter wakoensis JCM 9140</name>
    <dbReference type="NCBI Taxonomy" id="1236970"/>
    <lineage>
        <taxon>Bacteria</taxon>
        <taxon>Bacillati</taxon>
        <taxon>Bacillota</taxon>
        <taxon>Bacilli</taxon>
        <taxon>Bacillales</taxon>
        <taxon>Bacillaceae</taxon>
        <taxon>Halalkalibacter</taxon>
    </lineage>
</organism>
<dbReference type="Pfam" id="PF04307">
    <property type="entry name" value="YdjM"/>
    <property type="match status" value="1"/>
</dbReference>
<name>W4QAW4_9BACI</name>
<gene>
    <name evidence="2" type="ORF">JCM9140_4753</name>
</gene>
<dbReference type="RefSeq" id="WP_052002463.1">
    <property type="nucleotide sequence ID" value="NZ_BAUT01000116.1"/>
</dbReference>
<proteinExistence type="predicted"/>
<protein>
    <recommendedName>
        <fullName evidence="4">Membrane-bound metal-dependent hydrolase YdjM</fullName>
    </recommendedName>
</protein>
<dbReference type="STRING" id="1236970.JCM9140_4753"/>
<evidence type="ECO:0000313" key="3">
    <source>
        <dbReference type="Proteomes" id="UP000018890"/>
    </source>
</evidence>
<evidence type="ECO:0000256" key="1">
    <source>
        <dbReference type="SAM" id="Phobius"/>
    </source>
</evidence>
<keyword evidence="1" id="KW-0812">Transmembrane</keyword>
<keyword evidence="1" id="KW-1133">Transmembrane helix</keyword>
<dbReference type="Proteomes" id="UP000018890">
    <property type="component" value="Unassembled WGS sequence"/>
</dbReference>
<feature type="transmembrane region" description="Helical" evidence="1">
    <location>
        <begin position="110"/>
        <end position="133"/>
    </location>
</feature>